<protein>
    <recommendedName>
        <fullName evidence="1">Ubiquitin-like domain-containing protein</fullName>
    </recommendedName>
</protein>
<name>A0AAQ4EQF8_AMBAM</name>
<dbReference type="Gene3D" id="3.10.20.90">
    <property type="entry name" value="Phosphatidylinositol 3-kinase Catalytic Subunit, Chain A, domain 1"/>
    <property type="match status" value="1"/>
</dbReference>
<accession>A0AAQ4EQF8</accession>
<dbReference type="PRINTS" id="PR00348">
    <property type="entry name" value="UBIQUITIN"/>
</dbReference>
<reference evidence="2 3" key="1">
    <citation type="journal article" date="2023" name="Arcadia Sci">
        <title>De novo assembly of a long-read Amblyomma americanum tick genome.</title>
        <authorList>
            <person name="Chou S."/>
            <person name="Poskanzer K.E."/>
            <person name="Rollins M."/>
            <person name="Thuy-Boun P.S."/>
        </authorList>
    </citation>
    <scope>NUCLEOTIDE SEQUENCE [LARGE SCALE GENOMIC DNA]</scope>
    <source>
        <strain evidence="2">F_SG_1</strain>
        <tissue evidence="2">Salivary glands</tissue>
    </source>
</reference>
<dbReference type="GO" id="GO:0031593">
    <property type="term" value="F:polyubiquitin modification-dependent protein binding"/>
    <property type="evidence" value="ECO:0007669"/>
    <property type="project" value="TreeGrafter"/>
</dbReference>
<dbReference type="GO" id="GO:0006511">
    <property type="term" value="P:ubiquitin-dependent protein catabolic process"/>
    <property type="evidence" value="ECO:0007669"/>
    <property type="project" value="TreeGrafter"/>
</dbReference>
<dbReference type="SUPFAM" id="SSF54236">
    <property type="entry name" value="Ubiquitin-like"/>
    <property type="match status" value="1"/>
</dbReference>
<dbReference type="PROSITE" id="PS50053">
    <property type="entry name" value="UBIQUITIN_2"/>
    <property type="match status" value="1"/>
</dbReference>
<evidence type="ECO:0000259" key="1">
    <source>
        <dbReference type="PROSITE" id="PS50053"/>
    </source>
</evidence>
<keyword evidence="3" id="KW-1185">Reference proteome</keyword>
<dbReference type="PANTHER" id="PTHR10677:SF3">
    <property type="entry name" value="FI07626P-RELATED"/>
    <property type="match status" value="1"/>
</dbReference>
<comment type="caution">
    <text evidence="2">The sequence shown here is derived from an EMBL/GenBank/DDBJ whole genome shotgun (WGS) entry which is preliminary data.</text>
</comment>
<dbReference type="InterPro" id="IPR000626">
    <property type="entry name" value="Ubiquitin-like_dom"/>
</dbReference>
<sequence>MDQVAINVRFSADLVVPLRVARDATVKELKESLAKQLSLPVDEIRMIFAGKELLDQIPIKDYDVEEQTTLHAVRVASGVATVGAEVCCPPLGTGVIASQLSEQEQLARQTDC</sequence>
<evidence type="ECO:0000313" key="2">
    <source>
        <dbReference type="EMBL" id="KAK8777016.1"/>
    </source>
</evidence>
<dbReference type="AlphaFoldDB" id="A0AAQ4EQF8"/>
<organism evidence="2 3">
    <name type="scientific">Amblyomma americanum</name>
    <name type="common">Lone star tick</name>
    <dbReference type="NCBI Taxonomy" id="6943"/>
    <lineage>
        <taxon>Eukaryota</taxon>
        <taxon>Metazoa</taxon>
        <taxon>Ecdysozoa</taxon>
        <taxon>Arthropoda</taxon>
        <taxon>Chelicerata</taxon>
        <taxon>Arachnida</taxon>
        <taxon>Acari</taxon>
        <taxon>Parasitiformes</taxon>
        <taxon>Ixodida</taxon>
        <taxon>Ixodoidea</taxon>
        <taxon>Ixodidae</taxon>
        <taxon>Amblyomminae</taxon>
        <taxon>Amblyomma</taxon>
    </lineage>
</organism>
<dbReference type="InterPro" id="IPR019956">
    <property type="entry name" value="Ubiquitin_dom"/>
</dbReference>
<dbReference type="InterPro" id="IPR015496">
    <property type="entry name" value="Ubiquilin"/>
</dbReference>
<dbReference type="SMART" id="SM00213">
    <property type="entry name" value="UBQ"/>
    <property type="match status" value="1"/>
</dbReference>
<dbReference type="Pfam" id="PF00240">
    <property type="entry name" value="ubiquitin"/>
    <property type="match status" value="1"/>
</dbReference>
<gene>
    <name evidence="2" type="ORF">V5799_029638</name>
</gene>
<dbReference type="GO" id="GO:0005829">
    <property type="term" value="C:cytosol"/>
    <property type="evidence" value="ECO:0007669"/>
    <property type="project" value="TreeGrafter"/>
</dbReference>
<feature type="domain" description="Ubiquitin-like" evidence="1">
    <location>
        <begin position="4"/>
        <end position="79"/>
    </location>
</feature>
<dbReference type="Proteomes" id="UP001321473">
    <property type="component" value="Unassembled WGS sequence"/>
</dbReference>
<proteinExistence type="predicted"/>
<dbReference type="EMBL" id="JARKHS020012292">
    <property type="protein sequence ID" value="KAK8777016.1"/>
    <property type="molecule type" value="Genomic_DNA"/>
</dbReference>
<evidence type="ECO:0000313" key="3">
    <source>
        <dbReference type="Proteomes" id="UP001321473"/>
    </source>
</evidence>
<dbReference type="InterPro" id="IPR029071">
    <property type="entry name" value="Ubiquitin-like_domsf"/>
</dbReference>
<dbReference type="PANTHER" id="PTHR10677">
    <property type="entry name" value="UBIQUILIN"/>
    <property type="match status" value="1"/>
</dbReference>